<dbReference type="InterPro" id="IPR002052">
    <property type="entry name" value="DNA_methylase_N6_adenine_CS"/>
</dbReference>
<dbReference type="SUPFAM" id="SSF53335">
    <property type="entry name" value="S-adenosyl-L-methionine-dependent methyltransferases"/>
    <property type="match status" value="1"/>
</dbReference>
<dbReference type="GO" id="GO:0032259">
    <property type="term" value="P:methylation"/>
    <property type="evidence" value="ECO:0007669"/>
    <property type="project" value="UniProtKB-KW"/>
</dbReference>
<comment type="function">
    <text evidence="4">Methylates ribosomal protein uL3 on a specific glutamine residue.</text>
</comment>
<dbReference type="InterPro" id="IPR017127">
    <property type="entry name" value="Ribosome_uL3_MTase"/>
</dbReference>
<keyword evidence="6" id="KW-0687">Ribonucleoprotein</keyword>
<dbReference type="InterPro" id="IPR004556">
    <property type="entry name" value="HemK-like"/>
</dbReference>
<accession>A0A4R6UVP2</accession>
<keyword evidence="3 4" id="KW-0949">S-adenosyl-L-methionine</keyword>
<dbReference type="InterPro" id="IPR007848">
    <property type="entry name" value="Small_mtfrase_dom"/>
</dbReference>
<dbReference type="EMBL" id="SNYM01000002">
    <property type="protein sequence ID" value="TDQ50336.1"/>
    <property type="molecule type" value="Genomic_DNA"/>
</dbReference>
<dbReference type="HAMAP" id="MF_02125">
    <property type="entry name" value="L3_methyltr_PrmB"/>
    <property type="match status" value="1"/>
</dbReference>
<evidence type="ECO:0000256" key="4">
    <source>
        <dbReference type="HAMAP-Rule" id="MF_02125"/>
    </source>
</evidence>
<dbReference type="EC" id="2.1.1.298" evidence="4"/>
<dbReference type="AlphaFoldDB" id="A0A4R6UVP2"/>
<dbReference type="PROSITE" id="PS00092">
    <property type="entry name" value="N6_MTASE"/>
    <property type="match status" value="1"/>
</dbReference>
<keyword evidence="1 4" id="KW-0489">Methyltransferase</keyword>
<gene>
    <name evidence="4" type="primary">prmB</name>
    <name evidence="6" type="ORF">EV696_10215</name>
</gene>
<feature type="domain" description="Methyltransferase small" evidence="5">
    <location>
        <begin position="135"/>
        <end position="218"/>
    </location>
</feature>
<dbReference type="PANTHER" id="PTHR47806:SF1">
    <property type="entry name" value="RIBOSOMAL PROTEIN UL3 GLUTAMINE METHYLTRANSFERASE"/>
    <property type="match status" value="1"/>
</dbReference>
<dbReference type="GO" id="GO:0036009">
    <property type="term" value="F:protein-glutamine N-methyltransferase activity"/>
    <property type="evidence" value="ECO:0007669"/>
    <property type="project" value="UniProtKB-UniRule"/>
</dbReference>
<reference evidence="6 7" key="1">
    <citation type="submission" date="2019-03" db="EMBL/GenBank/DDBJ databases">
        <title>Genomic Encyclopedia of Type Strains, Phase IV (KMG-IV): sequencing the most valuable type-strain genomes for metagenomic binning, comparative biology and taxonomic classification.</title>
        <authorList>
            <person name="Goeker M."/>
        </authorList>
    </citation>
    <scope>NUCLEOTIDE SEQUENCE [LARGE SCALE GENOMIC DNA]</scope>
    <source>
        <strain evidence="6 7">DSM 103792</strain>
    </source>
</reference>
<dbReference type="InterPro" id="IPR029063">
    <property type="entry name" value="SAM-dependent_MTases_sf"/>
</dbReference>
<dbReference type="NCBIfam" id="TIGR00536">
    <property type="entry name" value="hemK_fam"/>
    <property type="match status" value="1"/>
</dbReference>
<proteinExistence type="inferred from homology"/>
<name>A0A4R6UVP2_9GAMM</name>
<dbReference type="RefSeq" id="WP_133587415.1">
    <property type="nucleotide sequence ID" value="NZ_CP037953.1"/>
</dbReference>
<comment type="caution">
    <text evidence="6">The sequence shown here is derived from an EMBL/GenBank/DDBJ whole genome shotgun (WGS) entry which is preliminary data.</text>
</comment>
<sequence>MSLKPETLQHAIADLQTAQDWWRWAASEMNRHQVFFGHGTVNAWDEAGALVMQTLDLPHDYIKVIGECRLTREERELLAERLRQRINERRPLPYITGKAYFCDLEFYVDERVLIPRSPIAELIQNRFQPWMGQQPVNRILDLCCGSACIGIACAEAFPEAEIVAADISAEALDVAALNVERYHLLEQLSLVQSDGLHALAGERFDLIVCNPPYVDAEDMASLPAEYQHEPELALASGDDGLDFVRTLLREAANHLTDNGVLICEVGNSVRHVIAQFPQVPFTWLEFEHSEDGVFLLTATELKKYFPAR</sequence>
<evidence type="ECO:0000256" key="3">
    <source>
        <dbReference type="ARBA" id="ARBA00022691"/>
    </source>
</evidence>
<dbReference type="PIRSF" id="PIRSF037167">
    <property type="entry name" value="Mtase_YfcB_prd"/>
    <property type="match status" value="1"/>
</dbReference>
<keyword evidence="2 4" id="KW-0808">Transferase</keyword>
<keyword evidence="7" id="KW-1185">Reference proteome</keyword>
<dbReference type="GO" id="GO:0005840">
    <property type="term" value="C:ribosome"/>
    <property type="evidence" value="ECO:0007669"/>
    <property type="project" value="UniProtKB-KW"/>
</dbReference>
<evidence type="ECO:0000259" key="5">
    <source>
        <dbReference type="Pfam" id="PF05175"/>
    </source>
</evidence>
<dbReference type="Pfam" id="PF05175">
    <property type="entry name" value="MTS"/>
    <property type="match status" value="1"/>
</dbReference>
<evidence type="ECO:0000313" key="6">
    <source>
        <dbReference type="EMBL" id="TDQ50336.1"/>
    </source>
</evidence>
<dbReference type="GO" id="GO:0003676">
    <property type="term" value="F:nucleic acid binding"/>
    <property type="evidence" value="ECO:0007669"/>
    <property type="project" value="InterPro"/>
</dbReference>
<organism evidence="6 7">
    <name type="scientific">Permianibacter aggregans</name>
    <dbReference type="NCBI Taxonomy" id="1510150"/>
    <lineage>
        <taxon>Bacteria</taxon>
        <taxon>Pseudomonadati</taxon>
        <taxon>Pseudomonadota</taxon>
        <taxon>Gammaproteobacteria</taxon>
        <taxon>Pseudomonadales</taxon>
        <taxon>Pseudomonadaceae</taxon>
        <taxon>Permianibacter</taxon>
    </lineage>
</organism>
<evidence type="ECO:0000256" key="1">
    <source>
        <dbReference type="ARBA" id="ARBA00022603"/>
    </source>
</evidence>
<evidence type="ECO:0000313" key="7">
    <source>
        <dbReference type="Proteomes" id="UP000295375"/>
    </source>
</evidence>
<dbReference type="GO" id="GO:0005829">
    <property type="term" value="C:cytosol"/>
    <property type="evidence" value="ECO:0007669"/>
    <property type="project" value="TreeGrafter"/>
</dbReference>
<dbReference type="Gene3D" id="1.10.8.10">
    <property type="entry name" value="DNA helicase RuvA subunit, C-terminal domain"/>
    <property type="match status" value="1"/>
</dbReference>
<protein>
    <recommendedName>
        <fullName evidence="4">Ribosomal protein uL3 glutamine methyltransferase</fullName>
        <shortName evidence="4">uL3 MTase</shortName>
        <ecNumber evidence="4">2.1.1.298</ecNumber>
    </recommendedName>
    <alternativeName>
        <fullName evidence="4">N5-glutamine methyltransferase PrmB</fullName>
    </alternativeName>
</protein>
<dbReference type="PANTHER" id="PTHR47806">
    <property type="entry name" value="50S RIBOSOMAL PROTEIN L3 GLUTAMINE METHYLTRANSFERASE"/>
    <property type="match status" value="1"/>
</dbReference>
<dbReference type="CDD" id="cd02440">
    <property type="entry name" value="AdoMet_MTases"/>
    <property type="match status" value="1"/>
</dbReference>
<dbReference type="FunFam" id="3.40.50.150:FF:000042">
    <property type="entry name" value="50S ribosomal protein L3 glutamine methyltransferase"/>
    <property type="match status" value="1"/>
</dbReference>
<comment type="similarity">
    <text evidence="4">Belongs to the protein N5-glutamine methyltransferase family. PrmB subfamily.</text>
</comment>
<dbReference type="NCBIfam" id="TIGR03533">
    <property type="entry name" value="L3_gln_methyl"/>
    <property type="match status" value="1"/>
</dbReference>
<dbReference type="Proteomes" id="UP000295375">
    <property type="component" value="Unassembled WGS sequence"/>
</dbReference>
<dbReference type="Gene3D" id="3.40.50.150">
    <property type="entry name" value="Vaccinia Virus protein VP39"/>
    <property type="match status" value="1"/>
</dbReference>
<keyword evidence="6" id="KW-0689">Ribosomal protein</keyword>
<dbReference type="OrthoDB" id="9800643at2"/>
<evidence type="ECO:0000256" key="2">
    <source>
        <dbReference type="ARBA" id="ARBA00022679"/>
    </source>
</evidence>
<comment type="catalytic activity">
    <reaction evidence="4">
        <text>L-glutaminyl-[ribosomal protein uL3] + S-adenosyl-L-methionine = N(5)-methyl-L-glutaminyl-[ribosomal protein uL3] + S-adenosyl-L-homocysteine + H(+)</text>
        <dbReference type="Rhea" id="RHEA:45020"/>
        <dbReference type="Rhea" id="RHEA-COMP:11063"/>
        <dbReference type="Rhea" id="RHEA-COMP:11064"/>
        <dbReference type="ChEBI" id="CHEBI:15378"/>
        <dbReference type="ChEBI" id="CHEBI:30011"/>
        <dbReference type="ChEBI" id="CHEBI:57856"/>
        <dbReference type="ChEBI" id="CHEBI:59789"/>
        <dbReference type="ChEBI" id="CHEBI:61891"/>
        <dbReference type="EC" id="2.1.1.298"/>
    </reaction>
</comment>